<dbReference type="RefSeq" id="WP_092045132.1">
    <property type="nucleotide sequence ID" value="NZ_FOTK01000037.1"/>
</dbReference>
<name>A0A1I4RSC4_9HYPH</name>
<dbReference type="OrthoDB" id="361944at2"/>
<keyword evidence="2" id="KW-1185">Reference proteome</keyword>
<dbReference type="EMBL" id="FOTK01000037">
    <property type="protein sequence ID" value="SFM54883.1"/>
    <property type="molecule type" value="Genomic_DNA"/>
</dbReference>
<dbReference type="STRING" id="582667.SAMN05192568_103744"/>
<evidence type="ECO:0000313" key="2">
    <source>
        <dbReference type="Proteomes" id="UP000199048"/>
    </source>
</evidence>
<protein>
    <submittedName>
        <fullName evidence="1">Uncharacterized conserved protein, DUF4415 family</fullName>
    </submittedName>
</protein>
<organism evidence="1 2">
    <name type="scientific">Methylobacterium pseudosasicola</name>
    <dbReference type="NCBI Taxonomy" id="582667"/>
    <lineage>
        <taxon>Bacteria</taxon>
        <taxon>Pseudomonadati</taxon>
        <taxon>Pseudomonadota</taxon>
        <taxon>Alphaproteobacteria</taxon>
        <taxon>Hyphomicrobiales</taxon>
        <taxon>Methylobacteriaceae</taxon>
        <taxon>Methylobacterium</taxon>
    </lineage>
</organism>
<sequence length="114" mass="12646">MANADTITFTRLADGTLLQRHPDGAFRPVVAQSDRAKLAALTDEEIERMSACDPDHPGLDDAFWERTARPPAQEAVSITLDSDVLQYFRKAGRGYQARINTVLRHHMQAAGKGR</sequence>
<proteinExistence type="predicted"/>
<dbReference type="AlphaFoldDB" id="A0A1I4RSC4"/>
<dbReference type="Pfam" id="PF14384">
    <property type="entry name" value="BrnA_antitoxin"/>
    <property type="match status" value="1"/>
</dbReference>
<reference evidence="2" key="1">
    <citation type="submission" date="2016-10" db="EMBL/GenBank/DDBJ databases">
        <authorList>
            <person name="Varghese N."/>
            <person name="Submissions S."/>
        </authorList>
    </citation>
    <scope>NUCLEOTIDE SEQUENCE [LARGE SCALE GENOMIC DNA]</scope>
    <source>
        <strain evidence="2">BL36</strain>
    </source>
</reference>
<evidence type="ECO:0000313" key="1">
    <source>
        <dbReference type="EMBL" id="SFM54883.1"/>
    </source>
</evidence>
<dbReference type="InterPro" id="IPR025528">
    <property type="entry name" value="BrnA_antitoxin"/>
</dbReference>
<dbReference type="Proteomes" id="UP000199048">
    <property type="component" value="Unassembled WGS sequence"/>
</dbReference>
<accession>A0A1I4RSC4</accession>
<gene>
    <name evidence="1" type="ORF">SAMN05192568_103744</name>
</gene>